<dbReference type="InterPro" id="IPR036388">
    <property type="entry name" value="WH-like_DNA-bd_sf"/>
</dbReference>
<keyword evidence="5" id="KW-0804">Transcription</keyword>
<dbReference type="InterPro" id="IPR036390">
    <property type="entry name" value="WH_DNA-bd_sf"/>
</dbReference>
<keyword evidence="8" id="KW-1185">Reference proteome</keyword>
<sequence length="467" mass="48648">MADFRLIADRIAGDIAAGRLRPGQQLPPQRWFARRHRIAPSTAGRVYGELVRRGLVVGEVGRGTFVRAAPAVAQGRALIETATSAPVNLELNYPSAAGQSEIIAASLAPLLRADVLTEAMRPGAADGTVAARESAARLLAVPGWRPDPAQLLFTGNARQAIAAALASLVRPGGRVGVEELTYPLVKEIAGRLGVVLVPLAGDAEGVRPDALAAAHRAAPLSALYLQPTLHNPTSSTTSEKRRGELGRKVVEWGLPVVEDRIWSFLGPDAAAFAAHAPGLTHVVDGLSKRVAPGLTVGFVVVPEGRVEAVAAAVRSGGWSAGRFALEAAVRWTGDGVVRRLVEEKRADAARRQTILTENLTEPLARRLGEPLAGRRGEGLVGGAVVTDPRAYFAWWELPAPWRADTFTAAAAAHGIAVTPGTAFAVDPHRTPDAVRLGLASAPEAELARALRTLVGVAAAGPPGSAGG</sequence>
<dbReference type="CDD" id="cd00609">
    <property type="entry name" value="AAT_like"/>
    <property type="match status" value="1"/>
</dbReference>
<evidence type="ECO:0000256" key="3">
    <source>
        <dbReference type="ARBA" id="ARBA00023015"/>
    </source>
</evidence>
<dbReference type="CDD" id="cd07377">
    <property type="entry name" value="WHTH_GntR"/>
    <property type="match status" value="1"/>
</dbReference>
<dbReference type="PANTHER" id="PTHR46577">
    <property type="entry name" value="HTH-TYPE TRANSCRIPTIONAL REGULATORY PROTEIN GABR"/>
    <property type="match status" value="1"/>
</dbReference>
<dbReference type="Gene3D" id="1.10.10.10">
    <property type="entry name" value="Winged helix-like DNA-binding domain superfamily/Winged helix DNA-binding domain"/>
    <property type="match status" value="1"/>
</dbReference>
<dbReference type="Gene3D" id="3.90.1150.10">
    <property type="entry name" value="Aspartate Aminotransferase, domain 1"/>
    <property type="match status" value="1"/>
</dbReference>
<evidence type="ECO:0000256" key="2">
    <source>
        <dbReference type="ARBA" id="ARBA00022898"/>
    </source>
</evidence>
<evidence type="ECO:0000256" key="5">
    <source>
        <dbReference type="ARBA" id="ARBA00023163"/>
    </source>
</evidence>
<organism evidence="7 8">
    <name type="scientific">Streptomyces rishiriensis</name>
    <dbReference type="NCBI Taxonomy" id="68264"/>
    <lineage>
        <taxon>Bacteria</taxon>
        <taxon>Bacillati</taxon>
        <taxon>Actinomycetota</taxon>
        <taxon>Actinomycetes</taxon>
        <taxon>Kitasatosporales</taxon>
        <taxon>Streptomycetaceae</taxon>
        <taxon>Streptomyces</taxon>
    </lineage>
</organism>
<name>A0ABU0NT00_STRRH</name>
<dbReference type="InterPro" id="IPR000524">
    <property type="entry name" value="Tscrpt_reg_HTH_GntR"/>
</dbReference>
<feature type="domain" description="HTH gntR-type" evidence="6">
    <location>
        <begin position="1"/>
        <end position="69"/>
    </location>
</feature>
<dbReference type="SUPFAM" id="SSF46785">
    <property type="entry name" value="Winged helix' DNA-binding domain"/>
    <property type="match status" value="1"/>
</dbReference>
<dbReference type="SUPFAM" id="SSF53383">
    <property type="entry name" value="PLP-dependent transferases"/>
    <property type="match status" value="1"/>
</dbReference>
<reference evidence="7 8" key="1">
    <citation type="submission" date="2023-07" db="EMBL/GenBank/DDBJ databases">
        <title>Comparative genomics of wheat-associated soil bacteria to identify genetic determinants of phenazine resistance.</title>
        <authorList>
            <person name="Mouncey N."/>
        </authorList>
    </citation>
    <scope>NUCLEOTIDE SEQUENCE [LARGE SCALE GENOMIC DNA]</scope>
    <source>
        <strain evidence="7 8">B2I6</strain>
    </source>
</reference>
<proteinExistence type="inferred from homology"/>
<dbReference type="PANTHER" id="PTHR46577:SF1">
    <property type="entry name" value="HTH-TYPE TRANSCRIPTIONAL REGULATORY PROTEIN GABR"/>
    <property type="match status" value="1"/>
</dbReference>
<dbReference type="Pfam" id="PF00392">
    <property type="entry name" value="GntR"/>
    <property type="match status" value="1"/>
</dbReference>
<dbReference type="InterPro" id="IPR015424">
    <property type="entry name" value="PyrdxlP-dep_Trfase"/>
</dbReference>
<protein>
    <submittedName>
        <fullName evidence="7">DNA-binding transcriptional MocR family regulator</fullName>
    </submittedName>
</protein>
<accession>A0ABU0NT00</accession>
<dbReference type="InterPro" id="IPR015421">
    <property type="entry name" value="PyrdxlP-dep_Trfase_major"/>
</dbReference>
<dbReference type="Pfam" id="PF00155">
    <property type="entry name" value="Aminotran_1_2"/>
    <property type="match status" value="1"/>
</dbReference>
<evidence type="ECO:0000256" key="1">
    <source>
        <dbReference type="ARBA" id="ARBA00005384"/>
    </source>
</evidence>
<dbReference type="PROSITE" id="PS50949">
    <property type="entry name" value="HTH_GNTR"/>
    <property type="match status" value="1"/>
</dbReference>
<dbReference type="Proteomes" id="UP001230654">
    <property type="component" value="Unassembled WGS sequence"/>
</dbReference>
<evidence type="ECO:0000313" key="8">
    <source>
        <dbReference type="Proteomes" id="UP001230654"/>
    </source>
</evidence>
<dbReference type="RefSeq" id="WP_307164415.1">
    <property type="nucleotide sequence ID" value="NZ_JAUSWV010000002.1"/>
</dbReference>
<evidence type="ECO:0000259" key="6">
    <source>
        <dbReference type="PROSITE" id="PS50949"/>
    </source>
</evidence>
<dbReference type="EMBL" id="JAUSWV010000002">
    <property type="protein sequence ID" value="MDQ0582285.1"/>
    <property type="molecule type" value="Genomic_DNA"/>
</dbReference>
<dbReference type="Gene3D" id="3.40.640.10">
    <property type="entry name" value="Type I PLP-dependent aspartate aminotransferase-like (Major domain)"/>
    <property type="match status" value="1"/>
</dbReference>
<dbReference type="SMART" id="SM00345">
    <property type="entry name" value="HTH_GNTR"/>
    <property type="match status" value="1"/>
</dbReference>
<dbReference type="GO" id="GO:0003677">
    <property type="term" value="F:DNA binding"/>
    <property type="evidence" value="ECO:0007669"/>
    <property type="project" value="UniProtKB-KW"/>
</dbReference>
<comment type="caution">
    <text evidence="7">The sequence shown here is derived from an EMBL/GenBank/DDBJ whole genome shotgun (WGS) entry which is preliminary data.</text>
</comment>
<evidence type="ECO:0000256" key="4">
    <source>
        <dbReference type="ARBA" id="ARBA00023125"/>
    </source>
</evidence>
<evidence type="ECO:0000313" key="7">
    <source>
        <dbReference type="EMBL" id="MDQ0582285.1"/>
    </source>
</evidence>
<keyword evidence="3" id="KW-0805">Transcription regulation</keyword>
<keyword evidence="2" id="KW-0663">Pyridoxal phosphate</keyword>
<dbReference type="InterPro" id="IPR015422">
    <property type="entry name" value="PyrdxlP-dep_Trfase_small"/>
</dbReference>
<dbReference type="InterPro" id="IPR004839">
    <property type="entry name" value="Aminotransferase_I/II_large"/>
</dbReference>
<dbReference type="InterPro" id="IPR051446">
    <property type="entry name" value="HTH_trans_reg/aminotransferase"/>
</dbReference>
<keyword evidence="4 7" id="KW-0238">DNA-binding</keyword>
<comment type="similarity">
    <text evidence="1">In the C-terminal section; belongs to the class-I pyridoxal-phosphate-dependent aminotransferase family.</text>
</comment>
<gene>
    <name evidence="7" type="ORF">QF030_004463</name>
</gene>